<gene>
    <name evidence="2" type="ORF">DSM107010_58740</name>
</gene>
<dbReference type="RefSeq" id="WP_106167173.1">
    <property type="nucleotide sequence ID" value="NZ_JAVKZF010000001.1"/>
</dbReference>
<feature type="domain" description="PRISE-like Rossmann-fold" evidence="1">
    <location>
        <begin position="60"/>
        <end position="351"/>
    </location>
</feature>
<dbReference type="CDD" id="cd08948">
    <property type="entry name" value="5beta-POR_like_SDR_a"/>
    <property type="match status" value="1"/>
</dbReference>
<dbReference type="Pfam" id="PF22917">
    <property type="entry name" value="PRISE"/>
    <property type="match status" value="1"/>
</dbReference>
<dbReference type="EMBL" id="RSCK01000090">
    <property type="protein sequence ID" value="RUT04154.1"/>
    <property type="molecule type" value="Genomic_DNA"/>
</dbReference>
<dbReference type="PANTHER" id="PTHR32487:SF0">
    <property type="entry name" value="3-OXO-DELTA(4,5)-STEROID 5-BETA-REDUCTASE"/>
    <property type="match status" value="1"/>
</dbReference>
<accession>A0AB37UB58</accession>
<dbReference type="Gene3D" id="3.40.50.720">
    <property type="entry name" value="NAD(P)-binding Rossmann-like Domain"/>
    <property type="match status" value="1"/>
</dbReference>
<name>A0AB37UB58_9CYAN</name>
<dbReference type="InterPro" id="IPR055222">
    <property type="entry name" value="PRISE-like_Rossmann-fold"/>
</dbReference>
<protein>
    <submittedName>
        <fullName evidence="2">NAD-dependent dehydratase</fullName>
    </submittedName>
</protein>
<organism evidence="2 3">
    <name type="scientific">Chroococcidiopsis cubana SAG 39.79</name>
    <dbReference type="NCBI Taxonomy" id="388085"/>
    <lineage>
        <taxon>Bacteria</taxon>
        <taxon>Bacillati</taxon>
        <taxon>Cyanobacteriota</taxon>
        <taxon>Cyanophyceae</taxon>
        <taxon>Chroococcidiopsidales</taxon>
        <taxon>Chroococcidiopsidaceae</taxon>
        <taxon>Chroococcidiopsis</taxon>
    </lineage>
</organism>
<reference evidence="2 3" key="1">
    <citation type="journal article" date="2019" name="Genome Biol. Evol.">
        <title>Day and night: Metabolic profiles and evolutionary relationships of six axenic non-marine cyanobacteria.</title>
        <authorList>
            <person name="Will S.E."/>
            <person name="Henke P."/>
            <person name="Boedeker C."/>
            <person name="Huang S."/>
            <person name="Brinkmann H."/>
            <person name="Rohde M."/>
            <person name="Jarek M."/>
            <person name="Friedl T."/>
            <person name="Seufert S."/>
            <person name="Schumacher M."/>
            <person name="Overmann J."/>
            <person name="Neumann-Schaal M."/>
            <person name="Petersen J."/>
        </authorList>
    </citation>
    <scope>NUCLEOTIDE SEQUENCE [LARGE SCALE GENOMIC DNA]</scope>
    <source>
        <strain evidence="2 3">SAG 39.79</strain>
    </source>
</reference>
<proteinExistence type="predicted"/>
<dbReference type="PANTHER" id="PTHR32487">
    <property type="entry name" value="3-OXO-DELTA(4,5)-STEROID 5-BETA-REDUCTASE"/>
    <property type="match status" value="1"/>
</dbReference>
<evidence type="ECO:0000313" key="2">
    <source>
        <dbReference type="EMBL" id="RUT04154.1"/>
    </source>
</evidence>
<evidence type="ECO:0000313" key="3">
    <source>
        <dbReference type="Proteomes" id="UP000282574"/>
    </source>
</evidence>
<dbReference type="AlphaFoldDB" id="A0AB37UB58"/>
<comment type="caution">
    <text evidence="2">The sequence shown here is derived from an EMBL/GenBank/DDBJ whole genome shotgun (WGS) entry which is preliminary data.</text>
</comment>
<evidence type="ECO:0000259" key="1">
    <source>
        <dbReference type="Pfam" id="PF22917"/>
    </source>
</evidence>
<sequence>MEQKRKKALVVGALGIIGRNLIDHLSSLNDWEIVGLSRRSPDFKTKAQFIPVNLLDPDDCREKLSGLHDITHIFYTAFQARPTWAEHVAPNLAMLTNVVEAVEPIASDLKHVCLMQGYKVYGAHLGQFKTPAKESDSRHMPPEFYYAQEDFLRQQQGKAWTWSALRPATVCGFAVGNPMNLAVLIAVYAAISKELGIPLRYPGNPIGYTKLVDMTDSNLLAKATVWAATEPKCGNEALNIANGDLFRWEHLWPKFAEFFGMEYAPPLQLKLTEVMADKEPLWNSIVQKYGLQPYSYKDIVSWQFGDFTFGWSYDAFADTNKSRRFGFHEVVNTEEMFLNLFSEFQRNKIIP</sequence>
<keyword evidence="3" id="KW-1185">Reference proteome</keyword>
<dbReference type="InterPro" id="IPR036291">
    <property type="entry name" value="NAD(P)-bd_dom_sf"/>
</dbReference>
<dbReference type="Proteomes" id="UP000282574">
    <property type="component" value="Unassembled WGS sequence"/>
</dbReference>
<dbReference type="SUPFAM" id="SSF51735">
    <property type="entry name" value="NAD(P)-binding Rossmann-fold domains"/>
    <property type="match status" value="1"/>
</dbReference>